<feature type="domain" description="OmpR/PhoB-type" evidence="11">
    <location>
        <begin position="135"/>
        <end position="234"/>
    </location>
</feature>
<dbReference type="FunFam" id="3.40.50.2300:FF:000021">
    <property type="entry name" value="Two-component system response regulator KdpE"/>
    <property type="match status" value="1"/>
</dbReference>
<keyword evidence="2" id="KW-0963">Cytoplasm</keyword>
<dbReference type="InterPro" id="IPR011006">
    <property type="entry name" value="CheY-like_superfamily"/>
</dbReference>
<dbReference type="CDD" id="cd17620">
    <property type="entry name" value="REC_OmpR_KdpE-like"/>
    <property type="match status" value="1"/>
</dbReference>
<dbReference type="AlphaFoldDB" id="D2JNX5"/>
<dbReference type="PROSITE" id="PS51755">
    <property type="entry name" value="OMPR_PHOB"/>
    <property type="match status" value="1"/>
</dbReference>
<dbReference type="Gene3D" id="1.10.10.10">
    <property type="entry name" value="Winged helix-like DNA-binding domain superfamily/Winged helix DNA-binding domain"/>
    <property type="match status" value="1"/>
</dbReference>
<proteinExistence type="predicted"/>
<dbReference type="InterPro" id="IPR039420">
    <property type="entry name" value="WalR-like"/>
</dbReference>
<feature type="domain" description="Response regulatory" evidence="10">
    <location>
        <begin position="12"/>
        <end position="125"/>
    </location>
</feature>
<dbReference type="PROSITE" id="PS50110">
    <property type="entry name" value="RESPONSE_REGULATORY"/>
    <property type="match status" value="1"/>
</dbReference>
<protein>
    <submittedName>
        <fullName evidence="12">Uncharacterized protein</fullName>
    </submittedName>
</protein>
<dbReference type="Pfam" id="PF00072">
    <property type="entry name" value="Response_reg"/>
    <property type="match status" value="1"/>
</dbReference>
<keyword evidence="5" id="KW-0805">Transcription regulation</keyword>
<evidence type="ECO:0000256" key="8">
    <source>
        <dbReference type="PROSITE-ProRule" id="PRU00169"/>
    </source>
</evidence>
<dbReference type="SMART" id="SM00862">
    <property type="entry name" value="Trans_reg_C"/>
    <property type="match status" value="1"/>
</dbReference>
<evidence type="ECO:0000256" key="7">
    <source>
        <dbReference type="ARBA" id="ARBA00023163"/>
    </source>
</evidence>
<dbReference type="Gene3D" id="6.10.250.690">
    <property type="match status" value="1"/>
</dbReference>
<dbReference type="PANTHER" id="PTHR48111">
    <property type="entry name" value="REGULATOR OF RPOS"/>
    <property type="match status" value="1"/>
</dbReference>
<evidence type="ECO:0000256" key="2">
    <source>
        <dbReference type="ARBA" id="ARBA00022490"/>
    </source>
</evidence>
<dbReference type="Pfam" id="PF00486">
    <property type="entry name" value="Trans_reg_C"/>
    <property type="match status" value="1"/>
</dbReference>
<dbReference type="GO" id="GO:0045893">
    <property type="term" value="P:positive regulation of DNA-templated transcription"/>
    <property type="evidence" value="ECO:0007669"/>
    <property type="project" value="UniProtKB-ARBA"/>
</dbReference>
<sequence length="237" mass="26438">MDRTMSSPAAGGILIIDDEVQIRRFLRISLQTEGYQVNEAATGGDGLALAETSQPALIVLDLGLPDLDGQDVLGRIRAFSNVPVIILSVRDDEGEKVRALDLGANDYVTKPFGVQEFLARVRRHLGHVNDAGVVRNEYDDGHLRFDLARHQVELAGEPVKLTPKEFNVLGILIRNADRVITQQQLLRQVWGESHQHDSHYLRILIGRLRHKLGDDPVAPTYLHTEPGVGYRFETRVS</sequence>
<organism evidence="12">
    <name type="scientific">Alloalcanivorax dieselolei</name>
    <dbReference type="NCBI Taxonomy" id="285091"/>
    <lineage>
        <taxon>Bacteria</taxon>
        <taxon>Pseudomonadati</taxon>
        <taxon>Pseudomonadota</taxon>
        <taxon>Gammaproteobacteria</taxon>
        <taxon>Oceanospirillales</taxon>
        <taxon>Alcanivoracaceae</taxon>
        <taxon>Alloalcanivorax</taxon>
    </lineage>
</organism>
<keyword evidence="7" id="KW-0804">Transcription</keyword>
<dbReference type="EMBL" id="GQ980250">
    <property type="protein sequence ID" value="ACZ62810.1"/>
    <property type="molecule type" value="Genomic_DNA"/>
</dbReference>
<reference evidence="12" key="2">
    <citation type="journal article" date="2011" name="Environ. Microbiol.">
        <title>Multiple alkane hydroxylase systems in a marine alkane degrader, Alcanivorax dieselolei B-5.</title>
        <authorList>
            <person name="Liu C."/>
            <person name="Wang W."/>
            <person name="Wu Y."/>
            <person name="Zhou Z."/>
            <person name="Lai Q."/>
            <person name="Shao Z."/>
        </authorList>
    </citation>
    <scope>NUCLEOTIDE SEQUENCE</scope>
    <source>
        <strain evidence="12">B-5</strain>
    </source>
</reference>
<evidence type="ECO:0000256" key="6">
    <source>
        <dbReference type="ARBA" id="ARBA00023125"/>
    </source>
</evidence>
<dbReference type="GO" id="GO:0000987">
    <property type="term" value="F:cis-regulatory region sequence-specific DNA binding"/>
    <property type="evidence" value="ECO:0007669"/>
    <property type="project" value="UniProtKB-ARBA"/>
</dbReference>
<evidence type="ECO:0000256" key="1">
    <source>
        <dbReference type="ARBA" id="ARBA00004496"/>
    </source>
</evidence>
<dbReference type="GO" id="GO:0042802">
    <property type="term" value="F:identical protein binding"/>
    <property type="evidence" value="ECO:0007669"/>
    <property type="project" value="UniProtKB-ARBA"/>
</dbReference>
<feature type="DNA-binding region" description="OmpR/PhoB-type" evidence="9">
    <location>
        <begin position="135"/>
        <end position="234"/>
    </location>
</feature>
<name>D2JNX5_9GAMM</name>
<accession>D2JNX5</accession>
<dbReference type="GO" id="GO:0032993">
    <property type="term" value="C:protein-DNA complex"/>
    <property type="evidence" value="ECO:0007669"/>
    <property type="project" value="TreeGrafter"/>
</dbReference>
<evidence type="ECO:0000256" key="5">
    <source>
        <dbReference type="ARBA" id="ARBA00023015"/>
    </source>
</evidence>
<dbReference type="OMA" id="WQQSYGD"/>
<evidence type="ECO:0000256" key="9">
    <source>
        <dbReference type="PROSITE-ProRule" id="PRU01091"/>
    </source>
</evidence>
<comment type="subcellular location">
    <subcellularLocation>
        <location evidence="1">Cytoplasm</location>
    </subcellularLocation>
</comment>
<dbReference type="PANTHER" id="PTHR48111:SF50">
    <property type="entry name" value="KDP OPERON TRANSCRIPTIONAL REGULATORY PROTEIN KDPE"/>
    <property type="match status" value="1"/>
</dbReference>
<dbReference type="CDD" id="cd00383">
    <property type="entry name" value="trans_reg_C"/>
    <property type="match status" value="1"/>
</dbReference>
<evidence type="ECO:0000259" key="10">
    <source>
        <dbReference type="PROSITE" id="PS50110"/>
    </source>
</evidence>
<evidence type="ECO:0000313" key="12">
    <source>
        <dbReference type="EMBL" id="ACZ62810.1"/>
    </source>
</evidence>
<keyword evidence="3 8" id="KW-0597">Phosphoprotein</keyword>
<keyword evidence="6 9" id="KW-0238">DNA-binding</keyword>
<feature type="modified residue" description="4-aspartylphosphate" evidence="8">
    <location>
        <position position="61"/>
    </location>
</feature>
<dbReference type="GO" id="GO:0005829">
    <property type="term" value="C:cytosol"/>
    <property type="evidence" value="ECO:0007669"/>
    <property type="project" value="TreeGrafter"/>
</dbReference>
<keyword evidence="4" id="KW-0902">Two-component regulatory system</keyword>
<dbReference type="SUPFAM" id="SSF52172">
    <property type="entry name" value="CheY-like"/>
    <property type="match status" value="1"/>
</dbReference>
<dbReference type="Gene3D" id="3.40.50.2300">
    <property type="match status" value="1"/>
</dbReference>
<dbReference type="GO" id="GO:0000156">
    <property type="term" value="F:phosphorelay response regulator activity"/>
    <property type="evidence" value="ECO:0007669"/>
    <property type="project" value="TreeGrafter"/>
</dbReference>
<evidence type="ECO:0000256" key="4">
    <source>
        <dbReference type="ARBA" id="ARBA00023012"/>
    </source>
</evidence>
<evidence type="ECO:0000256" key="3">
    <source>
        <dbReference type="ARBA" id="ARBA00022553"/>
    </source>
</evidence>
<dbReference type="InterPro" id="IPR001867">
    <property type="entry name" value="OmpR/PhoB-type_DNA-bd"/>
</dbReference>
<evidence type="ECO:0000259" key="11">
    <source>
        <dbReference type="PROSITE" id="PS51755"/>
    </source>
</evidence>
<dbReference type="InterPro" id="IPR001789">
    <property type="entry name" value="Sig_transdc_resp-reg_receiver"/>
</dbReference>
<dbReference type="InterPro" id="IPR036388">
    <property type="entry name" value="WH-like_DNA-bd_sf"/>
</dbReference>
<reference evidence="12" key="1">
    <citation type="journal article" date="2005" name="Int. J. Syst. Evol. Microbiol.">
        <title>Alcanivorax dieselolei sp. nov., a novel alkane-degrading bacterium isolated from sea water and deep-sea sediment.</title>
        <authorList>
            <person name="Liu C."/>
            <person name="Shao Z."/>
        </authorList>
    </citation>
    <scope>NUCLEOTIDE SEQUENCE</scope>
    <source>
        <strain evidence="12">B-5</strain>
    </source>
</reference>
<dbReference type="SMART" id="SM00448">
    <property type="entry name" value="REC"/>
    <property type="match status" value="1"/>
</dbReference>